<keyword evidence="3 4" id="KW-0067">ATP-binding</keyword>
<dbReference type="RefSeq" id="WP_218194020.1">
    <property type="nucleotide sequence ID" value="NZ_CP054597.1"/>
</dbReference>
<evidence type="ECO:0000256" key="4">
    <source>
        <dbReference type="RuleBase" id="RU003322"/>
    </source>
</evidence>
<evidence type="ECO:0000313" key="5">
    <source>
        <dbReference type="EMBL" id="UTO55444.1"/>
    </source>
</evidence>
<evidence type="ECO:0000313" key="8">
    <source>
        <dbReference type="Proteomes" id="UP001059985"/>
    </source>
</evidence>
<comment type="similarity">
    <text evidence="1 4">Belongs to the heat shock protein 70 family.</text>
</comment>
<dbReference type="EC" id="3.6.4.-" evidence="5"/>
<dbReference type="GO" id="GO:0051082">
    <property type="term" value="F:unfolded protein binding"/>
    <property type="evidence" value="ECO:0007669"/>
    <property type="project" value="InterPro"/>
</dbReference>
<dbReference type="InterPro" id="IPR018181">
    <property type="entry name" value="Heat_shock_70_CS"/>
</dbReference>
<dbReference type="InterPro" id="IPR013126">
    <property type="entry name" value="Hsp_70_fam"/>
</dbReference>
<organism evidence="5 7">
    <name type="scientific">Neoehrlichia mikurensis</name>
    <dbReference type="NCBI Taxonomy" id="89586"/>
    <lineage>
        <taxon>Bacteria</taxon>
        <taxon>Pseudomonadati</taxon>
        <taxon>Pseudomonadota</taxon>
        <taxon>Alphaproteobacteria</taxon>
        <taxon>Rickettsiales</taxon>
        <taxon>Anaplasmataceae</taxon>
        <taxon>Candidatus Neoehrlichia</taxon>
    </lineage>
</organism>
<dbReference type="GO" id="GO:0016887">
    <property type="term" value="F:ATP hydrolysis activity"/>
    <property type="evidence" value="ECO:0007669"/>
    <property type="project" value="InterPro"/>
</dbReference>
<dbReference type="Proteomes" id="UP001059985">
    <property type="component" value="Chromosome"/>
</dbReference>
<dbReference type="NCBIfam" id="TIGR01991">
    <property type="entry name" value="HscA"/>
    <property type="match status" value="1"/>
</dbReference>
<dbReference type="PANTHER" id="PTHR19375">
    <property type="entry name" value="HEAT SHOCK PROTEIN 70KDA"/>
    <property type="match status" value="1"/>
</dbReference>
<keyword evidence="5" id="KW-0378">Hydrolase</keyword>
<name>A0A9Q9F3J9_9RICK</name>
<dbReference type="PROSITE" id="PS00329">
    <property type="entry name" value="HSP70_2"/>
    <property type="match status" value="1"/>
</dbReference>
<dbReference type="Proteomes" id="UP001059822">
    <property type="component" value="Chromosome"/>
</dbReference>
<proteinExistence type="inferred from homology"/>
<keyword evidence="2 4" id="KW-0547">Nucleotide-binding</keyword>
<evidence type="ECO:0000256" key="3">
    <source>
        <dbReference type="ARBA" id="ARBA00022840"/>
    </source>
</evidence>
<evidence type="ECO:0000256" key="2">
    <source>
        <dbReference type="ARBA" id="ARBA00022741"/>
    </source>
</evidence>
<dbReference type="InterPro" id="IPR010236">
    <property type="entry name" value="ISC_FeS_clus_asmbl_HscA"/>
</dbReference>
<dbReference type="AlphaFoldDB" id="A0A9Q9F3J9"/>
<dbReference type="GO" id="GO:0005524">
    <property type="term" value="F:ATP binding"/>
    <property type="evidence" value="ECO:0007669"/>
    <property type="project" value="UniProtKB-KW"/>
</dbReference>
<dbReference type="GO" id="GO:0140662">
    <property type="term" value="F:ATP-dependent protein folding chaperone"/>
    <property type="evidence" value="ECO:0007669"/>
    <property type="project" value="InterPro"/>
</dbReference>
<evidence type="ECO:0000313" key="7">
    <source>
        <dbReference type="Proteomes" id="UP001059822"/>
    </source>
</evidence>
<dbReference type="GO" id="GO:0016226">
    <property type="term" value="P:iron-sulfur cluster assembly"/>
    <property type="evidence" value="ECO:0007669"/>
    <property type="project" value="InterPro"/>
</dbReference>
<dbReference type="PROSITE" id="PS00297">
    <property type="entry name" value="HSP70_1"/>
    <property type="match status" value="1"/>
</dbReference>
<accession>A0A9Q9F3J9</accession>
<sequence length="609" mass="67716">MQLINIIDSKNNNSMAFGIDLGTTNSLIAMTDNDGQVVIFKDKNNQSLIPSVVNYGNNCIKVGYDADKNHESTLYSIKRLMGKNITDIQNLNLPFNIVSNNNGNDINLIVCNHSVTPIEVSSEILKKLCNIVKDNIGVTVQKAVITVPAYFNDIARKATKDAAKLAGIEVLRLLSEPTASALAYGIEQVDTQGIYVVYDLGGGTFDISVLKLHKGVFQVLATGGDTNLGGDDIDYSLAEFILQKYQNIFSTNIILDKKLFNNLVLEAQKIKIFLTNNDYGHFAFNIQNKLFECTITKQDLNNIIMPLINKTLQIVTDTLASVNINYHHISKVLLVGGSTKTPMIKNMLNNLFPNKIFDNINPEEVVVTGAALQAYYLSNPHINNKSILIDVLPLSLGLETIGGIVEKIIPRNTPIPTSAIQEFTTYVDGQTSIQIHICQGEREMIFHNKSLAKFDLKNIPPLPAGQARIKVEFSVDADGLLTVSAQEDSTGIKKYVEIQSTYNLTNQEIEQHISESLENFDQDMQLRYLSEIKIKGQNMIKIIKDNLVKNKDSIEKSERKAINNAIQKLQHTLLSNNINNIENAINSLVLKSSNFMQQMILDLKKSINN</sequence>
<dbReference type="EMBL" id="CP089286">
    <property type="protein sequence ID" value="UTO55444.1"/>
    <property type="molecule type" value="Genomic_DNA"/>
</dbReference>
<dbReference type="NCBIfam" id="NF003520">
    <property type="entry name" value="PRK05183.1"/>
    <property type="match status" value="1"/>
</dbReference>
<reference evidence="5" key="1">
    <citation type="journal article" date="2022" name="Microorganisms">
        <title>Assembly and Comparison of Ca. Neoehrlichia mikurensis Genomes.</title>
        <authorList>
            <person name="Azagi T."/>
            <person name="Dirks R.P."/>
            <person name="Yebra-Pimentel E.S."/>
            <person name="Schaap P.J."/>
            <person name="Koehorst J.J."/>
            <person name="Esser H.J."/>
            <person name="Sprong H."/>
        </authorList>
    </citation>
    <scope>NUCLEOTIDE SEQUENCE</scope>
    <source>
        <strain evidence="6">18-2804</strain>
        <strain evidence="5">18-2837</strain>
    </source>
</reference>
<dbReference type="Pfam" id="PF00012">
    <property type="entry name" value="HSP70"/>
    <property type="match status" value="1"/>
</dbReference>
<dbReference type="EMBL" id="CP089285">
    <property type="protein sequence ID" value="UTO56365.1"/>
    <property type="molecule type" value="Genomic_DNA"/>
</dbReference>
<protein>
    <submittedName>
        <fullName evidence="5">Fe-S protein assembly chaperone HscA</fullName>
        <ecNumber evidence="5">3.6.4.-</ecNumber>
    </submittedName>
</protein>
<keyword evidence="8" id="KW-1185">Reference proteome</keyword>
<gene>
    <name evidence="5" type="primary">hscA</name>
    <name evidence="6" type="ORF">LUA81_04690</name>
    <name evidence="5" type="ORF">LUA82_04740</name>
</gene>
<evidence type="ECO:0000313" key="6">
    <source>
        <dbReference type="EMBL" id="UTO56365.1"/>
    </source>
</evidence>
<evidence type="ECO:0000256" key="1">
    <source>
        <dbReference type="ARBA" id="ARBA00007381"/>
    </source>
</evidence>